<dbReference type="AlphaFoldDB" id="A0AAW2BCS1"/>
<dbReference type="InterPro" id="IPR008656">
    <property type="entry name" value="Inositol_tetrakis-P_1-kinase"/>
</dbReference>
<dbReference type="PANTHER" id="PTHR14217">
    <property type="entry name" value="INOSITOL-TETRAKISPHOSPHATE 1-KINASE"/>
    <property type="match status" value="1"/>
</dbReference>
<evidence type="ECO:0000259" key="1">
    <source>
        <dbReference type="Pfam" id="PF17927"/>
    </source>
</evidence>
<dbReference type="GO" id="GO:0000287">
    <property type="term" value="F:magnesium ion binding"/>
    <property type="evidence" value="ECO:0007669"/>
    <property type="project" value="InterPro"/>
</dbReference>
<gene>
    <name evidence="2" type="ORF">SO802_032621</name>
</gene>
<dbReference type="GO" id="GO:0032957">
    <property type="term" value="P:inositol trisphosphate metabolic process"/>
    <property type="evidence" value="ECO:0007669"/>
    <property type="project" value="InterPro"/>
</dbReference>
<dbReference type="Proteomes" id="UP001459277">
    <property type="component" value="Unassembled WGS sequence"/>
</dbReference>
<dbReference type="GO" id="GO:0005737">
    <property type="term" value="C:cytoplasm"/>
    <property type="evidence" value="ECO:0007669"/>
    <property type="project" value="TreeGrafter"/>
</dbReference>
<proteinExistence type="predicted"/>
<dbReference type="InterPro" id="IPR041429">
    <property type="entry name" value="ITPK1_N"/>
</dbReference>
<reference evidence="2 3" key="1">
    <citation type="submission" date="2024-01" db="EMBL/GenBank/DDBJ databases">
        <title>A telomere-to-telomere, gap-free genome of sweet tea (Lithocarpus litseifolius).</title>
        <authorList>
            <person name="Zhou J."/>
        </authorList>
    </citation>
    <scope>NUCLEOTIDE SEQUENCE [LARGE SCALE GENOMIC DNA]</scope>
    <source>
        <strain evidence="2">Zhou-2022a</strain>
        <tissue evidence="2">Leaf</tissue>
    </source>
</reference>
<dbReference type="EMBL" id="JAZDWU010000012">
    <property type="protein sequence ID" value="KAK9983096.1"/>
    <property type="molecule type" value="Genomic_DNA"/>
</dbReference>
<dbReference type="GO" id="GO:0047325">
    <property type="term" value="F:inositol-3,4,5,6-tetrakisphosphate 1-kinase activity"/>
    <property type="evidence" value="ECO:0007669"/>
    <property type="project" value="InterPro"/>
</dbReference>
<dbReference type="GO" id="GO:0052725">
    <property type="term" value="F:inositol-1,3,4-trisphosphate 6-kinase activity"/>
    <property type="evidence" value="ECO:0007669"/>
    <property type="project" value="InterPro"/>
</dbReference>
<evidence type="ECO:0000313" key="3">
    <source>
        <dbReference type="Proteomes" id="UP001459277"/>
    </source>
</evidence>
<organism evidence="2 3">
    <name type="scientific">Lithocarpus litseifolius</name>
    <dbReference type="NCBI Taxonomy" id="425828"/>
    <lineage>
        <taxon>Eukaryota</taxon>
        <taxon>Viridiplantae</taxon>
        <taxon>Streptophyta</taxon>
        <taxon>Embryophyta</taxon>
        <taxon>Tracheophyta</taxon>
        <taxon>Spermatophyta</taxon>
        <taxon>Magnoliopsida</taxon>
        <taxon>eudicotyledons</taxon>
        <taxon>Gunneridae</taxon>
        <taxon>Pentapetalae</taxon>
        <taxon>rosids</taxon>
        <taxon>fabids</taxon>
        <taxon>Fagales</taxon>
        <taxon>Fagaceae</taxon>
        <taxon>Lithocarpus</taxon>
    </lineage>
</organism>
<dbReference type="GO" id="GO:0052726">
    <property type="term" value="F:inositol-1,3,4-trisphosphate 5-kinase activity"/>
    <property type="evidence" value="ECO:0007669"/>
    <property type="project" value="InterPro"/>
</dbReference>
<dbReference type="Pfam" id="PF17927">
    <property type="entry name" value="Ins134_P3_kin_N"/>
    <property type="match status" value="1"/>
</dbReference>
<dbReference type="Gene3D" id="3.40.50.11370">
    <property type="match status" value="1"/>
</dbReference>
<name>A0AAW2BCS1_9ROSI</name>
<keyword evidence="3" id="KW-1185">Reference proteome</keyword>
<accession>A0AAW2BCS1</accession>
<dbReference type="PANTHER" id="PTHR14217:SF39">
    <property type="entry name" value="INOSITOL-TETRAKISPHOSPHATE 1-KINASE 3"/>
    <property type="match status" value="1"/>
</dbReference>
<sequence>MRLKEEMSCRNEDEREEFSEQKLNHQPLFFTTPTLEPGFPLQGKPVVVGYALTSKKTKSFLQPKLKDQARIKGIFFVAIDQSKPLSDQGPFDVVMHKLLGKEWRQIIEGLRLFNLDIIREHGSGDRFYVIDINYFPGYGKMPGYEHIFTDFLLNLVQGKYKKRSC</sequence>
<dbReference type="GO" id="GO:0005524">
    <property type="term" value="F:ATP binding"/>
    <property type="evidence" value="ECO:0007669"/>
    <property type="project" value="UniProtKB-KW"/>
</dbReference>
<protein>
    <recommendedName>
        <fullName evidence="1">Inositol-tetrakisphosphate 1-kinase N-terminal domain-containing protein</fullName>
    </recommendedName>
</protein>
<evidence type="ECO:0000313" key="2">
    <source>
        <dbReference type="EMBL" id="KAK9983096.1"/>
    </source>
</evidence>
<comment type="caution">
    <text evidence="2">The sequence shown here is derived from an EMBL/GenBank/DDBJ whole genome shotgun (WGS) entry which is preliminary data.</text>
</comment>
<feature type="domain" description="Inositol-tetrakisphosphate 1-kinase N-terminal" evidence="1">
    <location>
        <begin position="47"/>
        <end position="110"/>
    </location>
</feature>